<dbReference type="GO" id="GO:0004674">
    <property type="term" value="F:protein serine/threonine kinase activity"/>
    <property type="evidence" value="ECO:0007669"/>
    <property type="project" value="UniProtKB-EC"/>
</dbReference>
<accession>A0A6J8A9T9</accession>
<evidence type="ECO:0000256" key="1">
    <source>
        <dbReference type="ARBA" id="ARBA00022737"/>
    </source>
</evidence>
<dbReference type="Pfam" id="PF18139">
    <property type="entry name" value="LSDAT_euk"/>
    <property type="match status" value="1"/>
</dbReference>
<dbReference type="InterPro" id="IPR013783">
    <property type="entry name" value="Ig-like_fold"/>
</dbReference>
<protein>
    <submittedName>
        <fullName evidence="3">OBSCN</fullName>
        <ecNumber evidence="3">2.7.11.1</ecNumber>
    </submittedName>
</protein>
<dbReference type="InterPro" id="IPR003598">
    <property type="entry name" value="Ig_sub2"/>
</dbReference>
<reference evidence="3 4" key="1">
    <citation type="submission" date="2020-06" db="EMBL/GenBank/DDBJ databases">
        <authorList>
            <person name="Li R."/>
            <person name="Bekaert M."/>
        </authorList>
    </citation>
    <scope>NUCLEOTIDE SEQUENCE [LARGE SCALE GENOMIC DNA]</scope>
    <source>
        <strain evidence="4">wild</strain>
    </source>
</reference>
<dbReference type="InterPro" id="IPR036179">
    <property type="entry name" value="Ig-like_dom_sf"/>
</dbReference>
<dbReference type="CDD" id="cd00096">
    <property type="entry name" value="Ig"/>
    <property type="match status" value="2"/>
</dbReference>
<dbReference type="InterPro" id="IPR050964">
    <property type="entry name" value="Striated_Muscle_Regulatory"/>
</dbReference>
<dbReference type="SMART" id="SM00408">
    <property type="entry name" value="IGc2"/>
    <property type="match status" value="3"/>
</dbReference>
<organism evidence="3 4">
    <name type="scientific">Mytilus coruscus</name>
    <name type="common">Sea mussel</name>
    <dbReference type="NCBI Taxonomy" id="42192"/>
    <lineage>
        <taxon>Eukaryota</taxon>
        <taxon>Metazoa</taxon>
        <taxon>Spiralia</taxon>
        <taxon>Lophotrochozoa</taxon>
        <taxon>Mollusca</taxon>
        <taxon>Bivalvia</taxon>
        <taxon>Autobranchia</taxon>
        <taxon>Pteriomorphia</taxon>
        <taxon>Mytilida</taxon>
        <taxon>Mytiloidea</taxon>
        <taxon>Mytilidae</taxon>
        <taxon>Mytilinae</taxon>
        <taxon>Mytilus</taxon>
    </lineage>
</organism>
<dbReference type="PANTHER" id="PTHR13817:SF166">
    <property type="entry name" value="NEURONAL IGCAM-RELATED"/>
    <property type="match status" value="1"/>
</dbReference>
<dbReference type="SMART" id="SM00409">
    <property type="entry name" value="IG"/>
    <property type="match status" value="3"/>
</dbReference>
<evidence type="ECO:0000259" key="2">
    <source>
        <dbReference type="PROSITE" id="PS50835"/>
    </source>
</evidence>
<evidence type="ECO:0000313" key="4">
    <source>
        <dbReference type="Proteomes" id="UP000507470"/>
    </source>
</evidence>
<dbReference type="AlphaFoldDB" id="A0A6J8A9T9"/>
<dbReference type="Proteomes" id="UP000507470">
    <property type="component" value="Unassembled WGS sequence"/>
</dbReference>
<dbReference type="PANTHER" id="PTHR13817">
    <property type="entry name" value="TITIN"/>
    <property type="match status" value="1"/>
</dbReference>
<dbReference type="InterPro" id="IPR003599">
    <property type="entry name" value="Ig_sub"/>
</dbReference>
<proteinExistence type="predicted"/>
<feature type="domain" description="Ig-like" evidence="2">
    <location>
        <begin position="133"/>
        <end position="186"/>
    </location>
</feature>
<sequence length="356" mass="40339">MHAIDYILILFTDSSETDFARPLPEKTNARLGKEVVLECEKYHAIWFKNKQKVQDDKNILIKHSNGNHTFTILDMKRTDIGKYSCIYGSSETTWELEIEDTDNSEKLDGKTYAQLGKEFVLKLELGKKYTAIWLKNKQNLKDDKNIVIKQFNGNHTLTVQNMKTSDMGKYSCICGSAETTSELKIEEADCMTRLLRKNEGTYTSSGSAKHAEMTFELTTEESPLPQQVYAKLGQKVVLECKFKKRNPAKWFKNKQNVTDDTNISINTLNGNHTLAISHMTKKDLGMYICSEQADHAEQKTFELTIKDIRVPVALLVINGDLDTLDHVMRAIYNDMSVVVMKGTGGAADLIALCLEE</sequence>
<evidence type="ECO:0000313" key="3">
    <source>
        <dbReference type="EMBL" id="CAC5363813.1"/>
    </source>
</evidence>
<dbReference type="InterPro" id="IPR041491">
    <property type="entry name" value="TRPM_SLOG"/>
</dbReference>
<dbReference type="EMBL" id="CACVKT020000911">
    <property type="protein sequence ID" value="CAC5363813.1"/>
    <property type="molecule type" value="Genomic_DNA"/>
</dbReference>
<dbReference type="InterPro" id="IPR007110">
    <property type="entry name" value="Ig-like_dom"/>
</dbReference>
<gene>
    <name evidence="3" type="ORF">MCOR_5101</name>
</gene>
<keyword evidence="1" id="KW-0677">Repeat</keyword>
<dbReference type="EC" id="2.7.11.1" evidence="3"/>
<dbReference type="OrthoDB" id="5969272at2759"/>
<name>A0A6J8A9T9_MYTCO</name>
<feature type="domain" description="Ig-like" evidence="2">
    <location>
        <begin position="223"/>
        <end position="304"/>
    </location>
</feature>
<keyword evidence="4" id="KW-1185">Reference proteome</keyword>
<dbReference type="SUPFAM" id="SSF48726">
    <property type="entry name" value="Immunoglobulin"/>
    <property type="match status" value="3"/>
</dbReference>
<dbReference type="InterPro" id="IPR013098">
    <property type="entry name" value="Ig_I-set"/>
</dbReference>
<keyword evidence="3" id="KW-0808">Transferase</keyword>
<dbReference type="Pfam" id="PF07679">
    <property type="entry name" value="I-set"/>
    <property type="match status" value="3"/>
</dbReference>
<dbReference type="Gene3D" id="2.60.40.10">
    <property type="entry name" value="Immunoglobulins"/>
    <property type="match status" value="3"/>
</dbReference>
<dbReference type="PROSITE" id="PS50835">
    <property type="entry name" value="IG_LIKE"/>
    <property type="match status" value="2"/>
</dbReference>